<proteinExistence type="predicted"/>
<dbReference type="AlphaFoldDB" id="L0NFF4"/>
<evidence type="ECO:0000313" key="6">
    <source>
        <dbReference type="EMBL" id="CCF19614.1"/>
    </source>
</evidence>
<feature type="transmembrane region" description="Helical" evidence="5">
    <location>
        <begin position="20"/>
        <end position="37"/>
    </location>
</feature>
<dbReference type="GO" id="GO:0004671">
    <property type="term" value="F:protein C-terminal S-isoprenylcysteine carboxyl O-methyltransferase activity"/>
    <property type="evidence" value="ECO:0007669"/>
    <property type="project" value="InterPro"/>
</dbReference>
<accession>L0NFF4</accession>
<evidence type="ECO:0000313" key="7">
    <source>
        <dbReference type="Proteomes" id="UP000010792"/>
    </source>
</evidence>
<dbReference type="InterPro" id="IPR054851">
    <property type="entry name" value="Isoprenylcys_mtase"/>
</dbReference>
<name>L0NFF4_9HYPH</name>
<feature type="transmembrane region" description="Helical" evidence="5">
    <location>
        <begin position="87"/>
        <end position="105"/>
    </location>
</feature>
<keyword evidence="6" id="KW-0808">Transferase</keyword>
<evidence type="ECO:0000256" key="4">
    <source>
        <dbReference type="ARBA" id="ARBA00023136"/>
    </source>
</evidence>
<dbReference type="Gene3D" id="1.20.120.1630">
    <property type="match status" value="1"/>
</dbReference>
<organism evidence="6 7">
    <name type="scientific">Pseudorhizobium banfieldiae</name>
    <dbReference type="NCBI Taxonomy" id="1125847"/>
    <lineage>
        <taxon>Bacteria</taxon>
        <taxon>Pseudomonadati</taxon>
        <taxon>Pseudomonadota</taxon>
        <taxon>Alphaproteobacteria</taxon>
        <taxon>Hyphomicrobiales</taxon>
        <taxon>Rhizobiaceae</taxon>
        <taxon>Rhizobium/Agrobacterium group</taxon>
        <taxon>Pseudorhizobium</taxon>
    </lineage>
</organism>
<dbReference type="PANTHER" id="PTHR12714:SF9">
    <property type="entry name" value="PROTEIN-S-ISOPRENYLCYSTEINE O-METHYLTRANSFERASE"/>
    <property type="match status" value="1"/>
</dbReference>
<keyword evidence="7" id="KW-1185">Reference proteome</keyword>
<feature type="transmembrane region" description="Helical" evidence="5">
    <location>
        <begin position="145"/>
        <end position="175"/>
    </location>
</feature>
<gene>
    <name evidence="6" type="ORF">NT26_1890</name>
</gene>
<evidence type="ECO:0000256" key="5">
    <source>
        <dbReference type="SAM" id="Phobius"/>
    </source>
</evidence>
<protein>
    <submittedName>
        <fullName evidence="6">Isoprenylcysteine carboxyl methyltransferase</fullName>
    </submittedName>
</protein>
<dbReference type="GO" id="GO:0016020">
    <property type="term" value="C:membrane"/>
    <property type="evidence" value="ECO:0007669"/>
    <property type="project" value="UniProtKB-SubCell"/>
</dbReference>
<dbReference type="InterPro" id="IPR007269">
    <property type="entry name" value="ICMT_MeTrfase"/>
</dbReference>
<keyword evidence="3 5" id="KW-1133">Transmembrane helix</keyword>
<keyword evidence="4 5" id="KW-0472">Membrane</keyword>
<dbReference type="Pfam" id="PF04140">
    <property type="entry name" value="ICMT"/>
    <property type="match status" value="1"/>
</dbReference>
<dbReference type="STRING" id="1125847.NT26_1890"/>
<dbReference type="GO" id="GO:0032259">
    <property type="term" value="P:methylation"/>
    <property type="evidence" value="ECO:0007669"/>
    <property type="project" value="UniProtKB-KW"/>
</dbReference>
<dbReference type="NCBIfam" id="NF040696">
    <property type="entry name" value="isopcys_mtase"/>
    <property type="match status" value="1"/>
</dbReference>
<dbReference type="Proteomes" id="UP000010792">
    <property type="component" value="Chromosome"/>
</dbReference>
<dbReference type="EMBL" id="FO082820">
    <property type="protein sequence ID" value="CCF19614.1"/>
    <property type="molecule type" value="Genomic_DNA"/>
</dbReference>
<keyword evidence="2 5" id="KW-0812">Transmembrane</keyword>
<reference evidence="6 7" key="1">
    <citation type="journal article" date="2013" name="Genome Biol. Evol.">
        <title>Life in an arsenic-containing gold mine: genome and physiology of the autotrophic arsenite-oxidizing bacterium rhizobium sp. NT-26.</title>
        <authorList>
            <person name="Andres J."/>
            <person name="Arsene-Ploetze F."/>
            <person name="Barbe V."/>
            <person name="Brochier-Armanet C."/>
            <person name="Cleiss-Arnold J."/>
            <person name="Coppee J.Y."/>
            <person name="Dillies M.A."/>
            <person name="Geist"/>
            <person name="L"/>
            <person name="Joublin A."/>
            <person name="Koechler S."/>
            <person name="Lassalle F."/>
            <person name="Marchal M."/>
            <person name="Medigue C."/>
            <person name="Muller D."/>
            <person name="Nesme X."/>
            <person name="Plewniak F."/>
            <person name="Proux C."/>
            <person name="Ramirez-Bahena M.H."/>
            <person name="Schenowitz C."/>
            <person name="Sismeiro O."/>
            <person name="Vallenet D."/>
            <person name="Santini J.M."/>
            <person name="Bertin P.N."/>
        </authorList>
    </citation>
    <scope>NUCLEOTIDE SEQUENCE [LARGE SCALE GENOMIC DNA]</scope>
    <source>
        <strain evidence="6 7">NT-26</strain>
    </source>
</reference>
<feature type="transmembrane region" description="Helical" evidence="5">
    <location>
        <begin position="58"/>
        <end position="75"/>
    </location>
</feature>
<dbReference type="PANTHER" id="PTHR12714">
    <property type="entry name" value="PROTEIN-S ISOPRENYLCYSTEINE O-METHYLTRANSFERASE"/>
    <property type="match status" value="1"/>
</dbReference>
<evidence type="ECO:0000256" key="3">
    <source>
        <dbReference type="ARBA" id="ARBA00022989"/>
    </source>
</evidence>
<keyword evidence="6" id="KW-0489">Methyltransferase</keyword>
<dbReference type="KEGG" id="rht:NT26_1890"/>
<sequence>MINRGPSTTGQRLPMSRFSFILWALMLLAWCAMRYPAMRRARRQRTAVDKRTALDITLLLACGVGLALLPILWRLGVLSGVADRQQGLVPIVLGVVSGAAFLWLFRRSHKDLGRNWSVTLEVREGHQLVTQGVYAHVRHPMYASFLLWGTAQAFLIPNWIAGLAGLAAILALYAVRQSREEAMMRETFGLEYDAYCARTKRLVPGVF</sequence>
<evidence type="ECO:0000256" key="1">
    <source>
        <dbReference type="ARBA" id="ARBA00004141"/>
    </source>
</evidence>
<comment type="subcellular location">
    <subcellularLocation>
        <location evidence="1">Membrane</location>
        <topology evidence="1">Multi-pass membrane protein</topology>
    </subcellularLocation>
</comment>
<evidence type="ECO:0000256" key="2">
    <source>
        <dbReference type="ARBA" id="ARBA00022692"/>
    </source>
</evidence>